<dbReference type="EMBL" id="KN847478">
    <property type="protein sequence ID" value="KIX05172.1"/>
    <property type="molecule type" value="Genomic_DNA"/>
</dbReference>
<accession>A0A0D2FSS0</accession>
<dbReference type="GeneID" id="25294115"/>
<evidence type="ECO:0000256" key="1">
    <source>
        <dbReference type="SAM" id="Phobius"/>
    </source>
</evidence>
<dbReference type="OrthoDB" id="5412996at2759"/>
<dbReference type="AlphaFoldDB" id="A0A0D2FSS0"/>
<reference evidence="2 3" key="1">
    <citation type="submission" date="2015-01" db="EMBL/GenBank/DDBJ databases">
        <title>The Genome Sequence of Rhinocladiella mackenzie CBS 650.93.</title>
        <authorList>
            <consortium name="The Broad Institute Genomics Platform"/>
            <person name="Cuomo C."/>
            <person name="de Hoog S."/>
            <person name="Gorbushina A."/>
            <person name="Stielow B."/>
            <person name="Teixiera M."/>
            <person name="Abouelleil A."/>
            <person name="Chapman S.B."/>
            <person name="Priest M."/>
            <person name="Young S.K."/>
            <person name="Wortman J."/>
            <person name="Nusbaum C."/>
            <person name="Birren B."/>
        </authorList>
    </citation>
    <scope>NUCLEOTIDE SEQUENCE [LARGE SCALE GENOMIC DNA]</scope>
    <source>
        <strain evidence="2 3">CBS 650.93</strain>
    </source>
</reference>
<keyword evidence="1" id="KW-0472">Membrane</keyword>
<evidence type="ECO:0000313" key="2">
    <source>
        <dbReference type="EMBL" id="KIX05172.1"/>
    </source>
</evidence>
<dbReference type="VEuPathDB" id="FungiDB:Z518_06044"/>
<gene>
    <name evidence="2" type="ORF">Z518_06044</name>
</gene>
<dbReference type="RefSeq" id="XP_013272308.1">
    <property type="nucleotide sequence ID" value="XM_013416854.1"/>
</dbReference>
<feature type="transmembrane region" description="Helical" evidence="1">
    <location>
        <begin position="36"/>
        <end position="53"/>
    </location>
</feature>
<dbReference type="HOGENOM" id="CLU_2050942_0_0_1"/>
<name>A0A0D2FSS0_9EURO</name>
<keyword evidence="1" id="KW-1133">Transmembrane helix</keyword>
<organism evidence="2 3">
    <name type="scientific">Rhinocladiella mackenziei CBS 650.93</name>
    <dbReference type="NCBI Taxonomy" id="1442369"/>
    <lineage>
        <taxon>Eukaryota</taxon>
        <taxon>Fungi</taxon>
        <taxon>Dikarya</taxon>
        <taxon>Ascomycota</taxon>
        <taxon>Pezizomycotina</taxon>
        <taxon>Eurotiomycetes</taxon>
        <taxon>Chaetothyriomycetidae</taxon>
        <taxon>Chaetothyriales</taxon>
        <taxon>Herpotrichiellaceae</taxon>
        <taxon>Rhinocladiella</taxon>
    </lineage>
</organism>
<evidence type="ECO:0000313" key="3">
    <source>
        <dbReference type="Proteomes" id="UP000053617"/>
    </source>
</evidence>
<protein>
    <submittedName>
        <fullName evidence="2">Uncharacterized protein</fullName>
    </submittedName>
</protein>
<proteinExistence type="predicted"/>
<dbReference type="Proteomes" id="UP000053617">
    <property type="component" value="Unassembled WGS sequence"/>
</dbReference>
<sequence>MKHYKLDLNEEDVKDTEQRPFTVSADTALFMLRGDLAILPLLPRLLLLLFLLWHSQNAKDTSLLLCACLKVPKSFQSNVIRYDAMAFREADTMCRIWIGKLDQHVAEYADELAAEYFAQT</sequence>
<keyword evidence="3" id="KW-1185">Reference proteome</keyword>
<keyword evidence="1" id="KW-0812">Transmembrane</keyword>